<organism evidence="2 3">
    <name type="scientific">Vitrella brassicaformis (strain CCMP3155)</name>
    <dbReference type="NCBI Taxonomy" id="1169540"/>
    <lineage>
        <taxon>Eukaryota</taxon>
        <taxon>Sar</taxon>
        <taxon>Alveolata</taxon>
        <taxon>Colpodellida</taxon>
        <taxon>Vitrellaceae</taxon>
        <taxon>Vitrella</taxon>
    </lineage>
</organism>
<reference evidence="2 3" key="1">
    <citation type="submission" date="2014-11" db="EMBL/GenBank/DDBJ databases">
        <authorList>
            <person name="Zhu J."/>
            <person name="Qi W."/>
            <person name="Song R."/>
        </authorList>
    </citation>
    <scope>NUCLEOTIDE SEQUENCE [LARGE SCALE GENOMIC DNA]</scope>
</reference>
<evidence type="ECO:0000256" key="1">
    <source>
        <dbReference type="SAM" id="MobiDB-lite"/>
    </source>
</evidence>
<sequence>MHSLVASVVLLCLQKYHPDKGGDVEKMKEINEAYQAIIAEFESGQHGNTDDTECDEHLREYWRWREEMRRLEGEWKRKVDHAAALVAEVGHRLAIDTTTTAHTTTAPTANPSSTHPTTTTNTVQEGPIIEGEEGGRHRRDGLLQLQLGVLGVLQDPPQPLRLLLPHHSPLMGCCWRGRVVRREPPAAAHQN</sequence>
<evidence type="ECO:0000313" key="2">
    <source>
        <dbReference type="EMBL" id="CEM13187.1"/>
    </source>
</evidence>
<name>A0A0G4FJC5_VITBC</name>
<proteinExistence type="predicted"/>
<gene>
    <name evidence="2" type="ORF">Vbra_5892</name>
</gene>
<accession>A0A0G4FJC5</accession>
<feature type="region of interest" description="Disordered" evidence="1">
    <location>
        <begin position="99"/>
        <end position="122"/>
    </location>
</feature>
<keyword evidence="3" id="KW-1185">Reference proteome</keyword>
<dbReference type="Gene3D" id="1.10.287.110">
    <property type="entry name" value="DnaJ domain"/>
    <property type="match status" value="1"/>
</dbReference>
<evidence type="ECO:0000313" key="3">
    <source>
        <dbReference type="Proteomes" id="UP000041254"/>
    </source>
</evidence>
<dbReference type="InterPro" id="IPR036869">
    <property type="entry name" value="J_dom_sf"/>
</dbReference>
<dbReference type="InParanoid" id="A0A0G4FJC5"/>
<dbReference type="SUPFAM" id="SSF46565">
    <property type="entry name" value="Chaperone J-domain"/>
    <property type="match status" value="1"/>
</dbReference>
<dbReference type="VEuPathDB" id="CryptoDB:Vbra_5892"/>
<dbReference type="Proteomes" id="UP000041254">
    <property type="component" value="Unassembled WGS sequence"/>
</dbReference>
<dbReference type="AlphaFoldDB" id="A0A0G4FJC5"/>
<dbReference type="EMBL" id="CDMY01000445">
    <property type="protein sequence ID" value="CEM13187.1"/>
    <property type="molecule type" value="Genomic_DNA"/>
</dbReference>
<protein>
    <recommendedName>
        <fullName evidence="4">J domain-containing protein</fullName>
    </recommendedName>
</protein>
<evidence type="ECO:0008006" key="4">
    <source>
        <dbReference type="Google" id="ProtNLM"/>
    </source>
</evidence>